<dbReference type="PANTHER" id="PTHR48100:SF1">
    <property type="entry name" value="HISTIDINE PHOSPHATASE FAMILY PROTEIN-RELATED"/>
    <property type="match status" value="1"/>
</dbReference>
<dbReference type="GO" id="GO:0016791">
    <property type="term" value="F:phosphatase activity"/>
    <property type="evidence" value="ECO:0007669"/>
    <property type="project" value="TreeGrafter"/>
</dbReference>
<dbReference type="Pfam" id="PF00300">
    <property type="entry name" value="His_Phos_1"/>
    <property type="match status" value="1"/>
</dbReference>
<dbReference type="RefSeq" id="WP_183266973.1">
    <property type="nucleotide sequence ID" value="NZ_JACHFJ010000011.1"/>
</dbReference>
<dbReference type="GO" id="GO:0005737">
    <property type="term" value="C:cytoplasm"/>
    <property type="evidence" value="ECO:0007669"/>
    <property type="project" value="TreeGrafter"/>
</dbReference>
<dbReference type="Gene3D" id="3.40.50.1240">
    <property type="entry name" value="Phosphoglycerate mutase-like"/>
    <property type="match status" value="1"/>
</dbReference>
<evidence type="ECO:0000313" key="1">
    <source>
        <dbReference type="EMBL" id="MBB5373950.1"/>
    </source>
</evidence>
<dbReference type="PANTHER" id="PTHR48100">
    <property type="entry name" value="BROAD-SPECIFICITY PHOSPHATASE YOR283W-RELATED"/>
    <property type="match status" value="1"/>
</dbReference>
<evidence type="ECO:0000313" key="2">
    <source>
        <dbReference type="Proteomes" id="UP000553706"/>
    </source>
</evidence>
<protein>
    <submittedName>
        <fullName evidence="1">Broad specificity phosphatase PhoE</fullName>
    </submittedName>
</protein>
<proteinExistence type="predicted"/>
<dbReference type="InterPro" id="IPR050275">
    <property type="entry name" value="PGM_Phosphatase"/>
</dbReference>
<organism evidence="1 2">
    <name type="scientific">Acidocella aromatica</name>
    <dbReference type="NCBI Taxonomy" id="1303579"/>
    <lineage>
        <taxon>Bacteria</taxon>
        <taxon>Pseudomonadati</taxon>
        <taxon>Pseudomonadota</taxon>
        <taxon>Alphaproteobacteria</taxon>
        <taxon>Acetobacterales</taxon>
        <taxon>Acidocellaceae</taxon>
        <taxon>Acidocella</taxon>
    </lineage>
</organism>
<keyword evidence="2" id="KW-1185">Reference proteome</keyword>
<dbReference type="InterPro" id="IPR029033">
    <property type="entry name" value="His_PPase_superfam"/>
</dbReference>
<accession>A0A840VRG6</accession>
<reference evidence="1 2" key="1">
    <citation type="submission" date="2020-08" db="EMBL/GenBank/DDBJ databases">
        <title>Genomic Encyclopedia of Type Strains, Phase IV (KMG-IV): sequencing the most valuable type-strain genomes for metagenomic binning, comparative biology and taxonomic classification.</title>
        <authorList>
            <person name="Goeker M."/>
        </authorList>
    </citation>
    <scope>NUCLEOTIDE SEQUENCE [LARGE SCALE GENOMIC DNA]</scope>
    <source>
        <strain evidence="1 2">DSM 27026</strain>
    </source>
</reference>
<name>A0A840VRG6_9PROT</name>
<dbReference type="AlphaFoldDB" id="A0A840VRG6"/>
<dbReference type="SUPFAM" id="SSF53254">
    <property type="entry name" value="Phosphoglycerate mutase-like"/>
    <property type="match status" value="1"/>
</dbReference>
<dbReference type="SMART" id="SM00855">
    <property type="entry name" value="PGAM"/>
    <property type="match status" value="1"/>
</dbReference>
<comment type="caution">
    <text evidence="1">The sequence shown here is derived from an EMBL/GenBank/DDBJ whole genome shotgun (WGS) entry which is preliminary data.</text>
</comment>
<dbReference type="EMBL" id="JACHFJ010000011">
    <property type="protein sequence ID" value="MBB5373950.1"/>
    <property type="molecule type" value="Genomic_DNA"/>
</dbReference>
<sequence>MHQFWLVRHALVHPDSLCYLYGTDDVPLCETTMQAQSGRYAALAARLPRPARLICTPLSRTRLTADALIRAGYPKSEPEIDPAFVEQNFGQLQGMPIARFDERGHTERHPFWPIHAAETPPGGESFAHLITRVGEGLEALLGSATGEHTIIVSHGGAIRAACAHALGLTPHQALCLQIDNISLTRLEFNDRGWRILSMNEHPAESISAEPK</sequence>
<dbReference type="CDD" id="cd07067">
    <property type="entry name" value="HP_PGM_like"/>
    <property type="match status" value="1"/>
</dbReference>
<dbReference type="InterPro" id="IPR013078">
    <property type="entry name" value="His_Pase_superF_clade-1"/>
</dbReference>
<gene>
    <name evidence="1" type="ORF">HNP71_002217</name>
</gene>
<dbReference type="Proteomes" id="UP000553706">
    <property type="component" value="Unassembled WGS sequence"/>
</dbReference>